<accession>A0A7J6V7A8</accession>
<keyword evidence="1" id="KW-0863">Zinc-finger</keyword>
<dbReference type="InterPro" id="IPR013087">
    <property type="entry name" value="Znf_C2H2_type"/>
</dbReference>
<feature type="compositionally biased region" description="Basic and acidic residues" evidence="2">
    <location>
        <begin position="190"/>
        <end position="201"/>
    </location>
</feature>
<feature type="region of interest" description="Disordered" evidence="2">
    <location>
        <begin position="180"/>
        <end position="276"/>
    </location>
</feature>
<feature type="compositionally biased region" description="Basic and acidic residues" evidence="2">
    <location>
        <begin position="267"/>
        <end position="276"/>
    </location>
</feature>
<protein>
    <recommendedName>
        <fullName evidence="3">C2H2-type domain-containing protein</fullName>
    </recommendedName>
</protein>
<evidence type="ECO:0000256" key="2">
    <source>
        <dbReference type="SAM" id="MobiDB-lite"/>
    </source>
</evidence>
<gene>
    <name evidence="4" type="ORF">FRX31_030121</name>
</gene>
<dbReference type="PROSITE" id="PS00028">
    <property type="entry name" value="ZINC_FINGER_C2H2_1"/>
    <property type="match status" value="1"/>
</dbReference>
<feature type="domain" description="C2H2-type" evidence="3">
    <location>
        <begin position="165"/>
        <end position="193"/>
    </location>
</feature>
<evidence type="ECO:0000256" key="1">
    <source>
        <dbReference type="PROSITE-ProRule" id="PRU00042"/>
    </source>
</evidence>
<reference evidence="4 5" key="1">
    <citation type="submission" date="2020-06" db="EMBL/GenBank/DDBJ databases">
        <title>Transcriptomic and genomic resources for Thalictrum thalictroides and T. hernandezii: Facilitating candidate gene discovery in an emerging model plant lineage.</title>
        <authorList>
            <person name="Arias T."/>
            <person name="Riano-Pachon D.M."/>
            <person name="Di Stilio V.S."/>
        </authorList>
    </citation>
    <scope>NUCLEOTIDE SEQUENCE [LARGE SCALE GENOMIC DNA]</scope>
    <source>
        <strain evidence="5">cv. WT478/WT964</strain>
        <tissue evidence="4">Leaves</tissue>
    </source>
</reference>
<dbReference type="AlphaFoldDB" id="A0A7J6V7A8"/>
<evidence type="ECO:0000313" key="4">
    <source>
        <dbReference type="EMBL" id="KAF5180292.1"/>
    </source>
</evidence>
<name>A0A7J6V7A8_THATH</name>
<proteinExistence type="predicted"/>
<evidence type="ECO:0000313" key="5">
    <source>
        <dbReference type="Proteomes" id="UP000554482"/>
    </source>
</evidence>
<dbReference type="EMBL" id="JABWDY010037647">
    <property type="protein sequence ID" value="KAF5180292.1"/>
    <property type="molecule type" value="Genomic_DNA"/>
</dbReference>
<keyword evidence="5" id="KW-1185">Reference proteome</keyword>
<organism evidence="4 5">
    <name type="scientific">Thalictrum thalictroides</name>
    <name type="common">Rue-anemone</name>
    <name type="synonym">Anemone thalictroides</name>
    <dbReference type="NCBI Taxonomy" id="46969"/>
    <lineage>
        <taxon>Eukaryota</taxon>
        <taxon>Viridiplantae</taxon>
        <taxon>Streptophyta</taxon>
        <taxon>Embryophyta</taxon>
        <taxon>Tracheophyta</taxon>
        <taxon>Spermatophyta</taxon>
        <taxon>Magnoliopsida</taxon>
        <taxon>Ranunculales</taxon>
        <taxon>Ranunculaceae</taxon>
        <taxon>Thalictroideae</taxon>
        <taxon>Thalictrum</taxon>
    </lineage>
</organism>
<dbReference type="Proteomes" id="UP000554482">
    <property type="component" value="Unassembled WGS sequence"/>
</dbReference>
<feature type="region of interest" description="Disordered" evidence="2">
    <location>
        <begin position="89"/>
        <end position="114"/>
    </location>
</feature>
<dbReference type="PROSITE" id="PS50157">
    <property type="entry name" value="ZINC_FINGER_C2H2_2"/>
    <property type="match status" value="1"/>
</dbReference>
<keyword evidence="1" id="KW-0479">Metal-binding</keyword>
<keyword evidence="1" id="KW-0862">Zinc</keyword>
<feature type="compositionally biased region" description="Polar residues" evidence="2">
    <location>
        <begin position="256"/>
        <end position="266"/>
    </location>
</feature>
<comment type="caution">
    <text evidence="4">The sequence shown here is derived from an EMBL/GenBank/DDBJ whole genome shotgun (WGS) entry which is preliminary data.</text>
</comment>
<dbReference type="GO" id="GO:0008270">
    <property type="term" value="F:zinc ion binding"/>
    <property type="evidence" value="ECO:0007669"/>
    <property type="project" value="UniProtKB-KW"/>
</dbReference>
<evidence type="ECO:0000259" key="3">
    <source>
        <dbReference type="PROSITE" id="PS50157"/>
    </source>
</evidence>
<sequence>MDTFMEYANNNLDQFLELPKLGSEKSYSWSIQNVLTIPVNIDLSDLCNNPLDCTNVADDVVSNYSEATSHSLNPSSIISGSNAGAIKSMNSSSQQTDYLGGNASPVQNSSPMPSHFSHESFWKTLLDQSSFRPTISGGFDVNHLGPFPREPRVNQPELENLDTKYKCSPTCSQVLSNAQSFGEHMSSHSQESKRKGKRDQSLDNNLSSCMDKSKKFKNNSGNASYGSTSTMANSISEEQQPIMHQRHKVSERLEDNNASGSTTSTSKNDKRKEPQV</sequence>
<feature type="compositionally biased region" description="Polar residues" evidence="2">
    <location>
        <begin position="218"/>
        <end position="239"/>
    </location>
</feature>